<evidence type="ECO:0000313" key="1">
    <source>
        <dbReference type="Ensembl" id="ENSOTSP00005050178.1"/>
    </source>
</evidence>
<protein>
    <submittedName>
        <fullName evidence="1">Uncharacterized protein</fullName>
    </submittedName>
</protein>
<dbReference type="Ensembl" id="ENSOTST00005054598.2">
    <property type="protein sequence ID" value="ENSOTSP00005050178.1"/>
    <property type="gene ID" value="ENSOTSG00005024300.2"/>
</dbReference>
<organism evidence="1 2">
    <name type="scientific">Oncorhynchus tshawytscha</name>
    <name type="common">Chinook salmon</name>
    <name type="synonym">Salmo tshawytscha</name>
    <dbReference type="NCBI Taxonomy" id="74940"/>
    <lineage>
        <taxon>Eukaryota</taxon>
        <taxon>Metazoa</taxon>
        <taxon>Chordata</taxon>
        <taxon>Craniata</taxon>
        <taxon>Vertebrata</taxon>
        <taxon>Euteleostomi</taxon>
        <taxon>Actinopterygii</taxon>
        <taxon>Neopterygii</taxon>
        <taxon>Teleostei</taxon>
        <taxon>Protacanthopterygii</taxon>
        <taxon>Salmoniformes</taxon>
        <taxon>Salmonidae</taxon>
        <taxon>Salmoninae</taxon>
        <taxon>Oncorhynchus</taxon>
    </lineage>
</organism>
<keyword evidence="2" id="KW-1185">Reference proteome</keyword>
<dbReference type="Proteomes" id="UP000694402">
    <property type="component" value="Unassembled WGS sequence"/>
</dbReference>
<sequence>GHLMVLEGRKLGHELLHGLLRGQGGRLGLTCPAHRGQPIGLCSQHCPFVAVLLKQLLDVDLLVVPHVHVVTHGVLIASNLEEIRETEQDLRISTRQFWILKDTNIEDSRYNPTTTDRNTWSRF</sequence>
<accession>A0A8C8GFS6</accession>
<proteinExistence type="predicted"/>
<reference evidence="1" key="2">
    <citation type="submission" date="2025-09" db="UniProtKB">
        <authorList>
            <consortium name="Ensembl"/>
        </authorList>
    </citation>
    <scope>IDENTIFICATION</scope>
</reference>
<name>A0A8C8GFS6_ONCTS</name>
<evidence type="ECO:0000313" key="2">
    <source>
        <dbReference type="Proteomes" id="UP000694402"/>
    </source>
</evidence>
<dbReference type="AlphaFoldDB" id="A0A8C8GFS6"/>
<dbReference type="GeneTree" id="ENSGT01000000221431"/>
<reference evidence="1" key="1">
    <citation type="submission" date="2025-08" db="UniProtKB">
        <authorList>
            <consortium name="Ensembl"/>
        </authorList>
    </citation>
    <scope>IDENTIFICATION</scope>
</reference>